<feature type="transmembrane region" description="Helical" evidence="1">
    <location>
        <begin position="34"/>
        <end position="56"/>
    </location>
</feature>
<keyword evidence="1" id="KW-0472">Membrane</keyword>
<protein>
    <submittedName>
        <fullName evidence="2">Uncharacterized protein</fullName>
    </submittedName>
</protein>
<evidence type="ECO:0000313" key="2">
    <source>
        <dbReference type="EMBL" id="GHC69336.1"/>
    </source>
</evidence>
<evidence type="ECO:0000256" key="1">
    <source>
        <dbReference type="SAM" id="Phobius"/>
    </source>
</evidence>
<reference evidence="2" key="2">
    <citation type="submission" date="2020-09" db="EMBL/GenBank/DDBJ databases">
        <authorList>
            <person name="Sun Q."/>
            <person name="Ohkuma M."/>
        </authorList>
    </citation>
    <scope>NUCLEOTIDE SEQUENCE</scope>
    <source>
        <strain evidence="2">JCM 4633</strain>
    </source>
</reference>
<keyword evidence="1" id="KW-1133">Transmembrane helix</keyword>
<dbReference type="AlphaFoldDB" id="A0A918WPL5"/>
<dbReference type="Proteomes" id="UP000646244">
    <property type="component" value="Unassembled WGS sequence"/>
</dbReference>
<comment type="caution">
    <text evidence="2">The sequence shown here is derived from an EMBL/GenBank/DDBJ whole genome shotgun (WGS) entry which is preliminary data.</text>
</comment>
<accession>A0A918WPL5</accession>
<gene>
    <name evidence="2" type="ORF">GCM10010507_55250</name>
</gene>
<dbReference type="EMBL" id="BMVB01000027">
    <property type="protein sequence ID" value="GHC69336.1"/>
    <property type="molecule type" value="Genomic_DNA"/>
</dbReference>
<keyword evidence="1" id="KW-0812">Transmembrane</keyword>
<sequence length="102" mass="10735">MGSQGKRMLAAAGTVVVAAAVNVATGMLTQKWSLAWGVCTAVLVVVGGGLQAWLTVADRAADRRQEFEDVEGRSIEQTLAGPGEQVVRRARVDGDLVQRQDG</sequence>
<name>A0A918WPL5_STRCJ</name>
<organism evidence="2 3">
    <name type="scientific">Streptomyces cinnamoneus</name>
    <name type="common">Streptoverticillium cinnamoneum</name>
    <dbReference type="NCBI Taxonomy" id="53446"/>
    <lineage>
        <taxon>Bacteria</taxon>
        <taxon>Bacillati</taxon>
        <taxon>Actinomycetota</taxon>
        <taxon>Actinomycetes</taxon>
        <taxon>Kitasatosporales</taxon>
        <taxon>Streptomycetaceae</taxon>
        <taxon>Streptomyces</taxon>
        <taxon>Streptomyces cinnamoneus group</taxon>
    </lineage>
</organism>
<reference evidence="2" key="1">
    <citation type="journal article" date="2014" name="Int. J. Syst. Evol. Microbiol.">
        <title>Complete genome sequence of Corynebacterium casei LMG S-19264T (=DSM 44701T), isolated from a smear-ripened cheese.</title>
        <authorList>
            <consortium name="US DOE Joint Genome Institute (JGI-PGF)"/>
            <person name="Walter F."/>
            <person name="Albersmeier A."/>
            <person name="Kalinowski J."/>
            <person name="Ruckert C."/>
        </authorList>
    </citation>
    <scope>NUCLEOTIDE SEQUENCE</scope>
    <source>
        <strain evidence="2">JCM 4633</strain>
    </source>
</reference>
<proteinExistence type="predicted"/>
<evidence type="ECO:0000313" key="3">
    <source>
        <dbReference type="Proteomes" id="UP000646244"/>
    </source>
</evidence>